<dbReference type="AlphaFoldDB" id="A0A4U0QG24"/>
<comment type="caution">
    <text evidence="2">The sequence shown here is derived from an EMBL/GenBank/DDBJ whole genome shotgun (WGS) entry which is preliminary data.</text>
</comment>
<evidence type="ECO:0000313" key="3">
    <source>
        <dbReference type="Proteomes" id="UP000306223"/>
    </source>
</evidence>
<name>A0A4U0QG24_9RHOB</name>
<dbReference type="PANTHER" id="PTHR12302">
    <property type="entry name" value="EBNA2 BINDING PROTEIN P100"/>
    <property type="match status" value="1"/>
</dbReference>
<dbReference type="OrthoDB" id="9805504at2"/>
<proteinExistence type="predicted"/>
<dbReference type="SMART" id="SM00318">
    <property type="entry name" value="SNc"/>
    <property type="match status" value="1"/>
</dbReference>
<protein>
    <submittedName>
        <fullName evidence="2">Thermonuclease family protein</fullName>
    </submittedName>
</protein>
<dbReference type="Gene3D" id="2.40.50.90">
    <property type="match status" value="1"/>
</dbReference>
<dbReference type="SUPFAM" id="SSF50199">
    <property type="entry name" value="Staphylococcal nuclease"/>
    <property type="match status" value="1"/>
</dbReference>
<keyword evidence="3" id="KW-1185">Reference proteome</keyword>
<gene>
    <name evidence="2" type="ORF">FA740_17170</name>
</gene>
<dbReference type="InterPro" id="IPR016071">
    <property type="entry name" value="Staphylococal_nuclease_OB-fold"/>
</dbReference>
<sequence length="209" mass="22831">MSPAHGLDLSGAIQTGPVEVVDGDGLRLNGKAIRLHGIDAPEREQTCRDAHGSEWPCGTVATNRLAMLVRDKLVTCTEVDRDRYDRVVALCKAAGVDLGGTMVAEGLAWAYLRYSDSYNTVEASARQQAIGIWAASNQPPWEYRETARVRPSKVLECLIKGNISQSGARIYHIPGGRSYAATRISEAKGERWFCTEEEAQTAGWRAPRG</sequence>
<dbReference type="Pfam" id="PF00565">
    <property type="entry name" value="SNase"/>
    <property type="match status" value="1"/>
</dbReference>
<feature type="domain" description="TNase-like" evidence="1">
    <location>
        <begin position="20"/>
        <end position="135"/>
    </location>
</feature>
<dbReference type="PANTHER" id="PTHR12302:SF26">
    <property type="entry name" value="BLR1266 PROTEIN"/>
    <property type="match status" value="1"/>
</dbReference>
<accession>A0A4U0QG24</accession>
<dbReference type="EMBL" id="SUNH01000035">
    <property type="protein sequence ID" value="TJZ80519.1"/>
    <property type="molecule type" value="Genomic_DNA"/>
</dbReference>
<dbReference type="Proteomes" id="UP000306223">
    <property type="component" value="Unassembled WGS sequence"/>
</dbReference>
<evidence type="ECO:0000259" key="1">
    <source>
        <dbReference type="PROSITE" id="PS50830"/>
    </source>
</evidence>
<reference evidence="2 3" key="1">
    <citation type="submission" date="2019-04" db="EMBL/GenBank/DDBJ databases">
        <authorList>
            <person name="Li J."/>
        </authorList>
    </citation>
    <scope>NUCLEOTIDE SEQUENCE [LARGE SCALE GENOMIC DNA]</scope>
    <source>
        <strain evidence="2 3">CCTCC AB2016182</strain>
    </source>
</reference>
<organism evidence="2 3">
    <name type="scientific">Paracoccus hibiscisoli</name>
    <dbReference type="NCBI Taxonomy" id="2023261"/>
    <lineage>
        <taxon>Bacteria</taxon>
        <taxon>Pseudomonadati</taxon>
        <taxon>Pseudomonadota</taxon>
        <taxon>Alphaproteobacteria</taxon>
        <taxon>Rhodobacterales</taxon>
        <taxon>Paracoccaceae</taxon>
        <taxon>Paracoccus</taxon>
    </lineage>
</organism>
<dbReference type="InterPro" id="IPR035437">
    <property type="entry name" value="SNase_OB-fold_sf"/>
</dbReference>
<evidence type="ECO:0000313" key="2">
    <source>
        <dbReference type="EMBL" id="TJZ80519.1"/>
    </source>
</evidence>
<dbReference type="PROSITE" id="PS50830">
    <property type="entry name" value="TNASE_3"/>
    <property type="match status" value="1"/>
</dbReference>